<keyword evidence="2" id="KW-0677">Repeat</keyword>
<dbReference type="Gene3D" id="1.25.40.20">
    <property type="entry name" value="Ankyrin repeat-containing domain"/>
    <property type="match status" value="2"/>
</dbReference>
<dbReference type="SMART" id="SM00184">
    <property type="entry name" value="RING"/>
    <property type="match status" value="1"/>
</dbReference>
<dbReference type="PROSITE" id="PS50297">
    <property type="entry name" value="ANK_REP_REGION"/>
    <property type="match status" value="2"/>
</dbReference>
<keyword evidence="4" id="KW-0862">Zinc</keyword>
<dbReference type="SUPFAM" id="SSF48403">
    <property type="entry name" value="Ankyrin repeat"/>
    <property type="match status" value="1"/>
</dbReference>
<feature type="repeat" description="ANK" evidence="6">
    <location>
        <begin position="145"/>
        <end position="177"/>
    </location>
</feature>
<dbReference type="InterPro" id="IPR002110">
    <property type="entry name" value="Ankyrin_rpt"/>
</dbReference>
<dbReference type="PROSITE" id="PS00518">
    <property type="entry name" value="ZF_RING_1"/>
    <property type="match status" value="1"/>
</dbReference>
<dbReference type="Gene3D" id="3.30.40.10">
    <property type="entry name" value="Zinc/RING finger domain, C3HC4 (zinc finger)"/>
    <property type="match status" value="1"/>
</dbReference>
<feature type="region of interest" description="Disordered" evidence="8">
    <location>
        <begin position="375"/>
        <end position="447"/>
    </location>
</feature>
<evidence type="ECO:0000256" key="4">
    <source>
        <dbReference type="ARBA" id="ARBA00022833"/>
    </source>
</evidence>
<sequence>MALKASLGVILGCQFGPANRLLAAADKGDERVVAQVLCEKPQLAAFTGFHGTTSPLHRAAAAGHLGVCRAILEPLKQRVRAAEAAAGGKRSAAATKWQRLLSTVLNQRSHKSLTPLMLACEHGHAEVAAYLLREGADPLAADFVHSRTCLHYAAVGGHADCLRLLCSDSAQVTTSDGARPLRDVIVSDLQVQACRFVDQRAFGGLTALHFAVVTGSLDAVQALLRGGASIMVKSDGEAYIGDDFLVPGSSPLHVAVIINSISIVHAILQTHMEMMNILGTTLDERGRRPWEGTSRTDIRSVRNHFRKLPFHLARERHQPQLMSLVDPRIPIDVALDAARDTEHGIGPKRLSTICSLVLQRSLLRWLDDCQRELAKEAAGRPPRPPSSSSARRSSSHAAHSAAAAAAPPPVAAEASSPRPTAAAGAAAAVAPPQSPQQQSHPQLQMPTQSQYELVFATNMSPFSGVSSSAGPASPLAAGPPYVPGGAVSAPTTPARTPAALPPQASGATTVGAVPSLEAAAGAQGSAQHMASLHGYMGMLSKAPSSMAAMESAAGGPAGVRSLQRQLSGSVTLQQLMRSSSGINSAARVRFLTEPAAGAAAVAASAAAAADLLCAGVPPGVDPAAVPGSNPESPRLLASPRDNERRIEVVPLHRRSTSTGNLRMGLNAVSMSSIFGGRRRSESGNLPSPGGPAAGAPSPAGTGVVDAAVAAALGGEQSLVTVLAMVSDKDKDMALDSEGEPESPLSRLEEDVDVECGVCLDALVEVAFASCQHKLCLACARNLTQQNKKPPHCPFCRAMVVGFQRVSATGLISADNSGTHDGCAQQAAIERAGVSTAPPAVALVS</sequence>
<dbReference type="PANTHER" id="PTHR24173:SF74">
    <property type="entry name" value="ANKYRIN REPEAT DOMAIN-CONTAINING PROTEIN 16"/>
    <property type="match status" value="1"/>
</dbReference>
<accession>A0A9D4YX56</accession>
<keyword evidence="11" id="KW-1185">Reference proteome</keyword>
<organism evidence="10 11">
    <name type="scientific">Chlorella vulgaris</name>
    <name type="common">Green alga</name>
    <dbReference type="NCBI Taxonomy" id="3077"/>
    <lineage>
        <taxon>Eukaryota</taxon>
        <taxon>Viridiplantae</taxon>
        <taxon>Chlorophyta</taxon>
        <taxon>core chlorophytes</taxon>
        <taxon>Trebouxiophyceae</taxon>
        <taxon>Chlorellales</taxon>
        <taxon>Chlorellaceae</taxon>
        <taxon>Chlorella clade</taxon>
        <taxon>Chlorella</taxon>
    </lineage>
</organism>
<proteinExistence type="predicted"/>
<reference evidence="10" key="1">
    <citation type="journal article" date="2019" name="Plant J.">
        <title>Chlorella vulgaris genome assembly and annotation reveals the molecular basis for metabolic acclimation to high light conditions.</title>
        <authorList>
            <person name="Cecchin M."/>
            <person name="Marcolungo L."/>
            <person name="Rossato M."/>
            <person name="Girolomoni L."/>
            <person name="Cosentino E."/>
            <person name="Cuine S."/>
            <person name="Li-Beisson Y."/>
            <person name="Delledonne M."/>
            <person name="Ballottari M."/>
        </authorList>
    </citation>
    <scope>NUCLEOTIDE SEQUENCE</scope>
    <source>
        <strain evidence="10">211/11P</strain>
    </source>
</reference>
<dbReference type="PROSITE" id="PS50088">
    <property type="entry name" value="ANK_REPEAT"/>
    <property type="match status" value="3"/>
</dbReference>
<evidence type="ECO:0000256" key="3">
    <source>
        <dbReference type="ARBA" id="ARBA00022771"/>
    </source>
</evidence>
<evidence type="ECO:0000256" key="5">
    <source>
        <dbReference type="ARBA" id="ARBA00023043"/>
    </source>
</evidence>
<feature type="region of interest" description="Disordered" evidence="8">
    <location>
        <begin position="486"/>
        <end position="507"/>
    </location>
</feature>
<evidence type="ECO:0000259" key="9">
    <source>
        <dbReference type="PROSITE" id="PS50089"/>
    </source>
</evidence>
<name>A0A9D4YX56_CHLVU</name>
<feature type="compositionally biased region" description="Low complexity" evidence="8">
    <location>
        <begin position="386"/>
        <end position="447"/>
    </location>
</feature>
<keyword evidence="5 6" id="KW-0040">ANK repeat</keyword>
<dbReference type="SMART" id="SM00248">
    <property type="entry name" value="ANK"/>
    <property type="match status" value="5"/>
</dbReference>
<gene>
    <name evidence="10" type="ORF">D9Q98_004528</name>
</gene>
<evidence type="ECO:0000256" key="8">
    <source>
        <dbReference type="SAM" id="MobiDB-lite"/>
    </source>
</evidence>
<feature type="domain" description="RING-type" evidence="9">
    <location>
        <begin position="755"/>
        <end position="796"/>
    </location>
</feature>
<feature type="repeat" description="ANK" evidence="6">
    <location>
        <begin position="111"/>
        <end position="143"/>
    </location>
</feature>
<dbReference type="PROSITE" id="PS50089">
    <property type="entry name" value="ZF_RING_2"/>
    <property type="match status" value="1"/>
</dbReference>
<dbReference type="PANTHER" id="PTHR24173">
    <property type="entry name" value="ANKYRIN REPEAT CONTAINING"/>
    <property type="match status" value="1"/>
</dbReference>
<feature type="repeat" description="ANK" evidence="6">
    <location>
        <begin position="203"/>
        <end position="235"/>
    </location>
</feature>
<dbReference type="CDD" id="cd16449">
    <property type="entry name" value="RING-HC"/>
    <property type="match status" value="1"/>
</dbReference>
<dbReference type="InterPro" id="IPR013083">
    <property type="entry name" value="Znf_RING/FYVE/PHD"/>
</dbReference>
<dbReference type="InterPro" id="IPR001841">
    <property type="entry name" value="Znf_RING"/>
</dbReference>
<dbReference type="Pfam" id="PF00023">
    <property type="entry name" value="Ank"/>
    <property type="match status" value="1"/>
</dbReference>
<dbReference type="SUPFAM" id="SSF57850">
    <property type="entry name" value="RING/U-box"/>
    <property type="match status" value="1"/>
</dbReference>
<dbReference type="InterPro" id="IPR017907">
    <property type="entry name" value="Znf_RING_CS"/>
</dbReference>
<dbReference type="EMBL" id="SIDB01000006">
    <property type="protein sequence ID" value="KAI3431476.1"/>
    <property type="molecule type" value="Genomic_DNA"/>
</dbReference>
<evidence type="ECO:0000256" key="6">
    <source>
        <dbReference type="PROSITE-ProRule" id="PRU00023"/>
    </source>
</evidence>
<dbReference type="InterPro" id="IPR036770">
    <property type="entry name" value="Ankyrin_rpt-contain_sf"/>
</dbReference>
<dbReference type="AlphaFoldDB" id="A0A9D4YX56"/>
<comment type="caution">
    <text evidence="10">The sequence shown here is derived from an EMBL/GenBank/DDBJ whole genome shotgun (WGS) entry which is preliminary data.</text>
</comment>
<dbReference type="OrthoDB" id="513018at2759"/>
<dbReference type="Pfam" id="PF12796">
    <property type="entry name" value="Ank_2"/>
    <property type="match status" value="1"/>
</dbReference>
<dbReference type="Proteomes" id="UP001055712">
    <property type="component" value="Unassembled WGS sequence"/>
</dbReference>
<evidence type="ECO:0000256" key="7">
    <source>
        <dbReference type="PROSITE-ProRule" id="PRU00175"/>
    </source>
</evidence>
<evidence type="ECO:0000313" key="10">
    <source>
        <dbReference type="EMBL" id="KAI3431476.1"/>
    </source>
</evidence>
<keyword evidence="3 7" id="KW-0863">Zinc-finger</keyword>
<evidence type="ECO:0000313" key="11">
    <source>
        <dbReference type="Proteomes" id="UP001055712"/>
    </source>
</evidence>
<feature type="region of interest" description="Disordered" evidence="8">
    <location>
        <begin position="676"/>
        <end position="699"/>
    </location>
</feature>
<dbReference type="GO" id="GO:0008270">
    <property type="term" value="F:zinc ion binding"/>
    <property type="evidence" value="ECO:0007669"/>
    <property type="project" value="UniProtKB-KW"/>
</dbReference>
<reference evidence="10" key="2">
    <citation type="submission" date="2020-11" db="EMBL/GenBank/DDBJ databases">
        <authorList>
            <person name="Cecchin M."/>
            <person name="Marcolungo L."/>
            <person name="Rossato M."/>
            <person name="Girolomoni L."/>
            <person name="Cosentino E."/>
            <person name="Cuine S."/>
            <person name="Li-Beisson Y."/>
            <person name="Delledonne M."/>
            <person name="Ballottari M."/>
        </authorList>
    </citation>
    <scope>NUCLEOTIDE SEQUENCE</scope>
    <source>
        <strain evidence="10">211/11P</strain>
        <tissue evidence="10">Whole cell</tissue>
    </source>
</reference>
<keyword evidence="1" id="KW-0479">Metal-binding</keyword>
<feature type="compositionally biased region" description="Low complexity" evidence="8">
    <location>
        <begin position="489"/>
        <end position="504"/>
    </location>
</feature>
<evidence type="ECO:0000256" key="2">
    <source>
        <dbReference type="ARBA" id="ARBA00022737"/>
    </source>
</evidence>
<evidence type="ECO:0000256" key="1">
    <source>
        <dbReference type="ARBA" id="ARBA00022723"/>
    </source>
</evidence>
<protein>
    <recommendedName>
        <fullName evidence="9">RING-type domain-containing protein</fullName>
    </recommendedName>
</protein>
<dbReference type="Pfam" id="PF13920">
    <property type="entry name" value="zf-C3HC4_3"/>
    <property type="match status" value="1"/>
</dbReference>